<dbReference type="InterPro" id="IPR041173">
    <property type="entry name" value="LodA_C"/>
</dbReference>
<dbReference type="EMBL" id="JAEQNB010000003">
    <property type="protein sequence ID" value="MBL0387038.1"/>
    <property type="molecule type" value="Genomic_DNA"/>
</dbReference>
<keyword evidence="4" id="KW-1185">Reference proteome</keyword>
<dbReference type="Pfam" id="PF17990">
    <property type="entry name" value="LodA_N"/>
    <property type="match status" value="1"/>
</dbReference>
<evidence type="ECO:0000313" key="3">
    <source>
        <dbReference type="EMBL" id="MBL0387038.1"/>
    </source>
</evidence>
<protein>
    <submittedName>
        <fullName evidence="3">LodA/GoxA family CTQ-dependent oxidase</fullName>
    </submittedName>
</protein>
<dbReference type="RefSeq" id="WP_201634626.1">
    <property type="nucleotide sequence ID" value="NZ_JAEQNB010000003.1"/>
</dbReference>
<name>A0ABS1J9U0_9BACL</name>
<evidence type="ECO:0000259" key="2">
    <source>
        <dbReference type="Pfam" id="PF18417"/>
    </source>
</evidence>
<sequence>MGDQEIVKCVIYPGIGIARVGNSPDEFFIGPEVPGVFPFPNGGYKDGQGRIKRQVAKFRLYGLNCAGEILREVSAKDADVDEIAWTVHLANKKAAWYDFDIALDIPEAADQESTRRNAKYEARDQLVIDGGPSTISGTQQRLHLPAGNFMGVAVELGEIRTDDEGNLLVFGGMGHSASPLQLPCTTFANNEYWYDDTSDGSVSAQVVINGQPVDVEPAWVVVAPPDFAPGVLGVVTLYDVMFQTALELDPSLAPTNVSFTEQIYPIFERFVQTQWVNEGFYLEWGFASPNDLLAPENLCRLADNSVDERPFREQIFKQFRNPHAQTMRYDALPPMYGDSMSIPANTVNAWLSVTAVQYEWLERWMKGEFESDWDPDRPLGPQTLEELPVEFRPQALDRAALESCLGGAFHPGCEMTWPMRHASMYSAPFRIMHRPSDLPEPDYGDVLTQQIVLSPTGPLNGGSRPGDLNRWMAVPWQADTSSCRSGYEPAINPYLPTFWPARVPNHVLAKSSYEQVMNPTLNVGQRLKYFNLRHDWLQDFPNGQKGINSFVQNWSKIGIIVAQPGPDEAGVFPPVVHVELGNSLDEE</sequence>
<dbReference type="Proteomes" id="UP000602284">
    <property type="component" value="Unassembled WGS sequence"/>
</dbReference>
<evidence type="ECO:0000313" key="4">
    <source>
        <dbReference type="Proteomes" id="UP000602284"/>
    </source>
</evidence>
<evidence type="ECO:0000259" key="1">
    <source>
        <dbReference type="Pfam" id="PF17990"/>
    </source>
</evidence>
<dbReference type="InterPro" id="IPR041168">
    <property type="entry name" value="LodA_N"/>
</dbReference>
<dbReference type="Pfam" id="PF18417">
    <property type="entry name" value="LodA_C"/>
    <property type="match status" value="1"/>
</dbReference>
<feature type="domain" description="L-Lysine epsilon oxidase N-terminal" evidence="1">
    <location>
        <begin position="12"/>
        <end position="222"/>
    </location>
</feature>
<comment type="caution">
    <text evidence="3">The sequence shown here is derived from an EMBL/GenBank/DDBJ whole genome shotgun (WGS) entry which is preliminary data.</text>
</comment>
<dbReference type="CDD" id="cd14731">
    <property type="entry name" value="LodA_like_1"/>
    <property type="match status" value="1"/>
</dbReference>
<gene>
    <name evidence="3" type="ORF">JJB07_10285</name>
</gene>
<reference evidence="3 4" key="1">
    <citation type="submission" date="2021-01" db="EMBL/GenBank/DDBJ databases">
        <title>Tumebacillus sp. strain ITR2 16S ribosomal RNA gene Genome sequencing and assembly.</title>
        <authorList>
            <person name="Kang M."/>
        </authorList>
    </citation>
    <scope>NUCLEOTIDE SEQUENCE [LARGE SCALE GENOMIC DNA]</scope>
    <source>
        <strain evidence="3 4">ITR2</strain>
    </source>
</reference>
<proteinExistence type="predicted"/>
<feature type="domain" description="L-lysine epsilon oxidase C-terminal" evidence="2">
    <location>
        <begin position="340"/>
        <end position="499"/>
    </location>
</feature>
<dbReference type="InterPro" id="IPR033798">
    <property type="entry name" value="LodA-like"/>
</dbReference>
<accession>A0ABS1J9U0</accession>
<organism evidence="3 4">
    <name type="scientific">Tumebacillus amylolyticus</name>
    <dbReference type="NCBI Taxonomy" id="2801339"/>
    <lineage>
        <taxon>Bacteria</taxon>
        <taxon>Bacillati</taxon>
        <taxon>Bacillota</taxon>
        <taxon>Bacilli</taxon>
        <taxon>Bacillales</taxon>
        <taxon>Alicyclobacillaceae</taxon>
        <taxon>Tumebacillus</taxon>
    </lineage>
</organism>